<gene>
    <name evidence="6" type="ORF">SAMN04488056_107161</name>
</gene>
<dbReference type="InterPro" id="IPR001789">
    <property type="entry name" value="Sig_transdc_resp-reg_receiver"/>
</dbReference>
<evidence type="ECO:0000256" key="2">
    <source>
        <dbReference type="ARBA" id="ARBA00023015"/>
    </source>
</evidence>
<evidence type="ECO:0000256" key="3">
    <source>
        <dbReference type="ARBA" id="ARBA00023163"/>
    </source>
</evidence>
<evidence type="ECO:0000256" key="1">
    <source>
        <dbReference type="ARBA" id="ARBA00022553"/>
    </source>
</evidence>
<dbReference type="AlphaFoldDB" id="A0A1I5HVE4"/>
<organism evidence="6 7">
    <name type="scientific">Cohaesibacter marisflavi</name>
    <dbReference type="NCBI Taxonomy" id="655353"/>
    <lineage>
        <taxon>Bacteria</taxon>
        <taxon>Pseudomonadati</taxon>
        <taxon>Pseudomonadota</taxon>
        <taxon>Alphaproteobacteria</taxon>
        <taxon>Hyphomicrobiales</taxon>
        <taxon>Cohaesibacteraceae</taxon>
    </lineage>
</organism>
<dbReference type="PROSITE" id="PS50110">
    <property type="entry name" value="RESPONSE_REGULATORY"/>
    <property type="match status" value="1"/>
</dbReference>
<reference evidence="6 7" key="1">
    <citation type="submission" date="2016-10" db="EMBL/GenBank/DDBJ databases">
        <authorList>
            <person name="de Groot N.N."/>
        </authorList>
    </citation>
    <scope>NUCLEOTIDE SEQUENCE [LARGE SCALE GENOMIC DNA]</scope>
    <source>
        <strain evidence="6 7">CGMCC 1.9157</strain>
    </source>
</reference>
<evidence type="ECO:0000313" key="6">
    <source>
        <dbReference type="EMBL" id="SFO52308.1"/>
    </source>
</evidence>
<dbReference type="PANTHER" id="PTHR44591:SF3">
    <property type="entry name" value="RESPONSE REGULATORY DOMAIN-CONTAINING PROTEIN"/>
    <property type="match status" value="1"/>
</dbReference>
<dbReference type="STRING" id="655353.SAMN04488056_107161"/>
<evidence type="ECO:0000313" key="7">
    <source>
        <dbReference type="Proteomes" id="UP000199236"/>
    </source>
</evidence>
<feature type="domain" description="Response regulatory" evidence="5">
    <location>
        <begin position="4"/>
        <end position="120"/>
    </location>
</feature>
<name>A0A1I5HVE4_9HYPH</name>
<accession>A0A1I5HVE4</accession>
<dbReference type="OrthoDB" id="9801602at2"/>
<evidence type="ECO:0000259" key="5">
    <source>
        <dbReference type="PROSITE" id="PS50110"/>
    </source>
</evidence>
<dbReference type="CDD" id="cd17574">
    <property type="entry name" value="REC_OmpR"/>
    <property type="match status" value="1"/>
</dbReference>
<sequence length="121" mass="13085">MTKSILVVDDEPTMAFALEQLMKAEGYQVTTASSGQSALDCARKDHPNLILLDSSLPDRDGYDICQTIRKDGANEDVTIIMMNTSSRPIELEKGRACGANGALTKPFSLATAAKTIKDYLT</sequence>
<dbReference type="RefSeq" id="WP_090073419.1">
    <property type="nucleotide sequence ID" value="NZ_FOVR01000007.1"/>
</dbReference>
<dbReference type="InterPro" id="IPR050595">
    <property type="entry name" value="Bact_response_regulator"/>
</dbReference>
<dbReference type="PANTHER" id="PTHR44591">
    <property type="entry name" value="STRESS RESPONSE REGULATOR PROTEIN 1"/>
    <property type="match status" value="1"/>
</dbReference>
<evidence type="ECO:0000256" key="4">
    <source>
        <dbReference type="PROSITE-ProRule" id="PRU00169"/>
    </source>
</evidence>
<dbReference type="Proteomes" id="UP000199236">
    <property type="component" value="Unassembled WGS sequence"/>
</dbReference>
<dbReference type="EMBL" id="FOVR01000007">
    <property type="protein sequence ID" value="SFO52308.1"/>
    <property type="molecule type" value="Genomic_DNA"/>
</dbReference>
<dbReference type="InterPro" id="IPR011006">
    <property type="entry name" value="CheY-like_superfamily"/>
</dbReference>
<keyword evidence="2" id="KW-0805">Transcription regulation</keyword>
<dbReference type="SMART" id="SM00448">
    <property type="entry name" value="REC"/>
    <property type="match status" value="1"/>
</dbReference>
<proteinExistence type="predicted"/>
<dbReference type="SUPFAM" id="SSF52172">
    <property type="entry name" value="CheY-like"/>
    <property type="match status" value="1"/>
</dbReference>
<keyword evidence="7" id="KW-1185">Reference proteome</keyword>
<keyword evidence="1 4" id="KW-0597">Phosphoprotein</keyword>
<feature type="modified residue" description="4-aspartylphosphate" evidence="4">
    <location>
        <position position="53"/>
    </location>
</feature>
<dbReference type="Gene3D" id="3.40.50.2300">
    <property type="match status" value="1"/>
</dbReference>
<keyword evidence="3" id="KW-0804">Transcription</keyword>
<dbReference type="GO" id="GO:0000160">
    <property type="term" value="P:phosphorelay signal transduction system"/>
    <property type="evidence" value="ECO:0007669"/>
    <property type="project" value="InterPro"/>
</dbReference>
<dbReference type="Pfam" id="PF00072">
    <property type="entry name" value="Response_reg"/>
    <property type="match status" value="1"/>
</dbReference>
<protein>
    <submittedName>
        <fullName evidence="6">Response regulator receiver domain-containing protein</fullName>
    </submittedName>
</protein>